<dbReference type="AlphaFoldDB" id="A0A835PIX6"/>
<proteinExistence type="inferred from homology"/>
<dbReference type="Proteomes" id="UP000636800">
    <property type="component" value="Chromosome 13"/>
</dbReference>
<evidence type="ECO:0000313" key="7">
    <source>
        <dbReference type="EMBL" id="KAG0455891.1"/>
    </source>
</evidence>
<comment type="similarity">
    <text evidence="1 4">Belongs to the UDP-glycosyltransferase family.</text>
</comment>
<evidence type="ECO:0000256" key="1">
    <source>
        <dbReference type="ARBA" id="ARBA00009995"/>
    </source>
</evidence>
<evidence type="ECO:0000256" key="4">
    <source>
        <dbReference type="RuleBase" id="RU003718"/>
    </source>
</evidence>
<dbReference type="Gene3D" id="3.40.50.2000">
    <property type="entry name" value="Glycogen Phosphorylase B"/>
    <property type="match status" value="2"/>
</dbReference>
<evidence type="ECO:0000256" key="2">
    <source>
        <dbReference type="ARBA" id="ARBA00022676"/>
    </source>
</evidence>
<sequence>MENGGSHRPHIAMLPSPGIGHLFPLAELAKLLVDRHQFTVTFINFAASENKTTQAVLSTLPSSITSVSLPPVPLDDLPDDAAIETRMSIVSLRSLPALRSVLSELRSTTNLVAFLADFFAADGLSVARDLGIFHYMFVPTNLHFLTLMLELPALVDAKKVPCTELAKPVPLPCCVPILAQQIPVPLRDSANEAHRWMIRHAGFYRQAQGILVNSCAAIEPGPAKVLTSATGAPSHPPVYLVGPLIKSPSDSVSKLKSSCIRWLDDQPQGSVLFVSFGSGGTLSRRQLGELALGLELSGHRFLFTVRSTNEDSASAYFTAITKENPLCHLPEGFIDRTKDHGLVVPSWAPQIEVLAHASTGGFLSHCGWNSTLESIAHGVPMIAWPLFAEQMMNAVMLTEAARVAVHPKPGEDGIYDREEVARVVRELMEGEKGKLVRHKVRELKEAAATALVVGGSSYSALEEVTQKWKSF</sequence>
<dbReference type="FunFam" id="3.40.50.2000:FF:000051">
    <property type="entry name" value="Glycosyltransferase"/>
    <property type="match status" value="1"/>
</dbReference>
<protein>
    <recommendedName>
        <fullName evidence="5">Glycosyltransferase</fullName>
        <ecNumber evidence="5">2.4.1.-</ecNumber>
    </recommendedName>
</protein>
<gene>
    <name evidence="7" type="ORF">HPP92_023679</name>
    <name evidence="6" type="ORF">HPP92_024022</name>
</gene>
<keyword evidence="8" id="KW-1185">Reference proteome</keyword>
<dbReference type="PROSITE" id="PS00375">
    <property type="entry name" value="UDPGT"/>
    <property type="match status" value="1"/>
</dbReference>
<dbReference type="Pfam" id="PF00201">
    <property type="entry name" value="UDPGT"/>
    <property type="match status" value="1"/>
</dbReference>
<evidence type="ECO:0000313" key="8">
    <source>
        <dbReference type="Proteomes" id="UP000636800"/>
    </source>
</evidence>
<organism evidence="6 8">
    <name type="scientific">Vanilla planifolia</name>
    <name type="common">Vanilla</name>
    <dbReference type="NCBI Taxonomy" id="51239"/>
    <lineage>
        <taxon>Eukaryota</taxon>
        <taxon>Viridiplantae</taxon>
        <taxon>Streptophyta</taxon>
        <taxon>Embryophyta</taxon>
        <taxon>Tracheophyta</taxon>
        <taxon>Spermatophyta</taxon>
        <taxon>Magnoliopsida</taxon>
        <taxon>Liliopsida</taxon>
        <taxon>Asparagales</taxon>
        <taxon>Orchidaceae</taxon>
        <taxon>Vanilloideae</taxon>
        <taxon>Vanilleae</taxon>
        <taxon>Vanilla</taxon>
    </lineage>
</organism>
<dbReference type="PANTHER" id="PTHR48046:SF1">
    <property type="entry name" value="GLYCOSYLTRANSFERASE-RELATED"/>
    <property type="match status" value="1"/>
</dbReference>
<comment type="caution">
    <text evidence="6">The sequence shown here is derived from an EMBL/GenBank/DDBJ whole genome shotgun (WGS) entry which is preliminary data.</text>
</comment>
<dbReference type="CDD" id="cd03784">
    <property type="entry name" value="GT1_Gtf-like"/>
    <property type="match status" value="1"/>
</dbReference>
<dbReference type="EMBL" id="JADCNM010000013">
    <property type="protein sequence ID" value="KAG0455891.1"/>
    <property type="molecule type" value="Genomic_DNA"/>
</dbReference>
<dbReference type="EC" id="2.4.1.-" evidence="5"/>
<dbReference type="OrthoDB" id="5835829at2759"/>
<dbReference type="PANTHER" id="PTHR48046">
    <property type="entry name" value="UDP-GLYCOSYLTRANSFERASE 72E1"/>
    <property type="match status" value="1"/>
</dbReference>
<dbReference type="InterPro" id="IPR002213">
    <property type="entry name" value="UDP_glucos_trans"/>
</dbReference>
<evidence type="ECO:0000256" key="3">
    <source>
        <dbReference type="ARBA" id="ARBA00022679"/>
    </source>
</evidence>
<keyword evidence="2 4" id="KW-0328">Glycosyltransferase</keyword>
<evidence type="ECO:0000313" key="9">
    <source>
        <dbReference type="Proteomes" id="UP000639772"/>
    </source>
</evidence>
<evidence type="ECO:0000313" key="6">
    <source>
        <dbReference type="EMBL" id="KAG0454730.1"/>
    </source>
</evidence>
<reference evidence="8 9" key="1">
    <citation type="journal article" date="2020" name="Nat. Food">
        <title>A phased Vanilla planifolia genome enables genetic improvement of flavour and production.</title>
        <authorList>
            <person name="Hasing T."/>
            <person name="Tang H."/>
            <person name="Brym M."/>
            <person name="Khazi F."/>
            <person name="Huang T."/>
            <person name="Chambers A.H."/>
        </authorList>
    </citation>
    <scope>NUCLEOTIDE SEQUENCE [LARGE SCALE GENOMIC DNA]</scope>
    <source>
        <tissue evidence="6">Leaf</tissue>
    </source>
</reference>
<dbReference type="EMBL" id="JADCNL010000013">
    <property type="protein sequence ID" value="KAG0454730.1"/>
    <property type="molecule type" value="Genomic_DNA"/>
</dbReference>
<dbReference type="Proteomes" id="UP000639772">
    <property type="component" value="Chromosome 13"/>
</dbReference>
<keyword evidence="3 4" id="KW-0808">Transferase</keyword>
<accession>A0A835PIX6</accession>
<dbReference type="InterPro" id="IPR035595">
    <property type="entry name" value="UDP_glycos_trans_CS"/>
</dbReference>
<evidence type="ECO:0000256" key="5">
    <source>
        <dbReference type="RuleBase" id="RU362057"/>
    </source>
</evidence>
<dbReference type="SUPFAM" id="SSF53756">
    <property type="entry name" value="UDP-Glycosyltransferase/glycogen phosphorylase"/>
    <property type="match status" value="1"/>
</dbReference>
<name>A0A835PIX6_VANPL</name>
<dbReference type="GO" id="GO:0008194">
    <property type="term" value="F:UDP-glycosyltransferase activity"/>
    <property type="evidence" value="ECO:0007669"/>
    <property type="project" value="InterPro"/>
</dbReference>